<name>A0A843WLC4_COLES</name>
<proteinExistence type="predicted"/>
<feature type="compositionally biased region" description="Basic and acidic residues" evidence="1">
    <location>
        <begin position="155"/>
        <end position="165"/>
    </location>
</feature>
<evidence type="ECO:0000256" key="1">
    <source>
        <dbReference type="SAM" id="MobiDB-lite"/>
    </source>
</evidence>
<comment type="caution">
    <text evidence="2">The sequence shown here is derived from an EMBL/GenBank/DDBJ whole genome shotgun (WGS) entry which is preliminary data.</text>
</comment>
<dbReference type="Proteomes" id="UP000652761">
    <property type="component" value="Unassembled WGS sequence"/>
</dbReference>
<evidence type="ECO:0000313" key="3">
    <source>
        <dbReference type="Proteomes" id="UP000652761"/>
    </source>
</evidence>
<feature type="region of interest" description="Disordered" evidence="1">
    <location>
        <begin position="141"/>
        <end position="165"/>
    </location>
</feature>
<accession>A0A843WLC4</accession>
<evidence type="ECO:0000313" key="2">
    <source>
        <dbReference type="EMBL" id="MQM07428.1"/>
    </source>
</evidence>
<keyword evidence="3" id="KW-1185">Reference proteome</keyword>
<organism evidence="2 3">
    <name type="scientific">Colocasia esculenta</name>
    <name type="common">Wild taro</name>
    <name type="synonym">Arum esculentum</name>
    <dbReference type="NCBI Taxonomy" id="4460"/>
    <lineage>
        <taxon>Eukaryota</taxon>
        <taxon>Viridiplantae</taxon>
        <taxon>Streptophyta</taxon>
        <taxon>Embryophyta</taxon>
        <taxon>Tracheophyta</taxon>
        <taxon>Spermatophyta</taxon>
        <taxon>Magnoliopsida</taxon>
        <taxon>Liliopsida</taxon>
        <taxon>Araceae</taxon>
        <taxon>Aroideae</taxon>
        <taxon>Colocasieae</taxon>
        <taxon>Colocasia</taxon>
    </lineage>
</organism>
<dbReference type="AlphaFoldDB" id="A0A843WLC4"/>
<sequence>MLQSIGQGTSSETCVPVLEEDIVRSDSEQWQPVVGMVPRLGRTSRGVRRGAQALAPVPQKHGHGGPSIMERFKRMSPPSFKGESQPLLAESWMRVVEKIFWAIRCAKEDKVSLATYMLQTLDEALSAACRQESEMDQYIEEKRTAQKRSAPPFQRQDKKKAMVYQ</sequence>
<protein>
    <submittedName>
        <fullName evidence="2">Uncharacterized protein</fullName>
    </submittedName>
</protein>
<dbReference type="EMBL" id="NMUH01003870">
    <property type="protein sequence ID" value="MQM07428.1"/>
    <property type="molecule type" value="Genomic_DNA"/>
</dbReference>
<reference evidence="2" key="1">
    <citation type="submission" date="2017-07" db="EMBL/GenBank/DDBJ databases">
        <title>Taro Niue Genome Assembly and Annotation.</title>
        <authorList>
            <person name="Atibalentja N."/>
            <person name="Keating K."/>
            <person name="Fields C.J."/>
        </authorList>
    </citation>
    <scope>NUCLEOTIDE SEQUENCE</scope>
    <source>
        <strain evidence="2">Niue_2</strain>
        <tissue evidence="2">Leaf</tissue>
    </source>
</reference>
<gene>
    <name evidence="2" type="ORF">Taro_040267</name>
</gene>